<dbReference type="InterPro" id="IPR050707">
    <property type="entry name" value="HTH_MetabolicPath_Reg"/>
</dbReference>
<keyword evidence="1" id="KW-0805">Transcription regulation</keyword>
<protein>
    <submittedName>
        <fullName evidence="6">Helix-turn-helix domain-containing protein</fullName>
    </submittedName>
</protein>
<dbReference type="Gene3D" id="1.10.10.10">
    <property type="entry name" value="Winged helix-like DNA-binding domain superfamily/Winged helix DNA-binding domain"/>
    <property type="match status" value="1"/>
</dbReference>
<reference evidence="6" key="1">
    <citation type="submission" date="2020-01" db="EMBL/GenBank/DDBJ databases">
        <authorList>
            <person name="Rat A."/>
        </authorList>
    </citation>
    <scope>NUCLEOTIDE SEQUENCE</scope>
    <source>
        <strain evidence="6">LMG 31231</strain>
    </source>
</reference>
<gene>
    <name evidence="6" type="ORF">GXW76_11300</name>
</gene>
<dbReference type="InterPro" id="IPR014757">
    <property type="entry name" value="Tscrpt_reg_IclR_C"/>
</dbReference>
<dbReference type="RefSeq" id="WP_211862131.1">
    <property type="nucleotide sequence ID" value="NZ_JAAEDM010000025.1"/>
</dbReference>
<evidence type="ECO:0000259" key="5">
    <source>
        <dbReference type="PROSITE" id="PS51078"/>
    </source>
</evidence>
<keyword evidence="3" id="KW-0804">Transcription</keyword>
<dbReference type="PROSITE" id="PS51077">
    <property type="entry name" value="HTH_ICLR"/>
    <property type="match status" value="1"/>
</dbReference>
<dbReference type="Pfam" id="PF09339">
    <property type="entry name" value="HTH_IclR"/>
    <property type="match status" value="1"/>
</dbReference>
<evidence type="ECO:0000259" key="4">
    <source>
        <dbReference type="PROSITE" id="PS51077"/>
    </source>
</evidence>
<dbReference type="InterPro" id="IPR029016">
    <property type="entry name" value="GAF-like_dom_sf"/>
</dbReference>
<dbReference type="PROSITE" id="PS51078">
    <property type="entry name" value="ICLR_ED"/>
    <property type="match status" value="1"/>
</dbReference>
<feature type="domain" description="HTH iclR-type" evidence="4">
    <location>
        <begin position="4"/>
        <end position="67"/>
    </location>
</feature>
<dbReference type="PANTHER" id="PTHR30136:SF35">
    <property type="entry name" value="HTH-TYPE TRANSCRIPTIONAL REGULATOR RV1719"/>
    <property type="match status" value="1"/>
</dbReference>
<dbReference type="PANTHER" id="PTHR30136">
    <property type="entry name" value="HELIX-TURN-HELIX TRANSCRIPTIONAL REGULATOR, ICLR FAMILY"/>
    <property type="match status" value="1"/>
</dbReference>
<dbReference type="EMBL" id="JAAEDM010000025">
    <property type="protein sequence ID" value="MBR0671756.1"/>
    <property type="molecule type" value="Genomic_DNA"/>
</dbReference>
<keyword evidence="2" id="KW-0238">DNA-binding</keyword>
<dbReference type="Pfam" id="PF01614">
    <property type="entry name" value="IclR_C"/>
    <property type="match status" value="1"/>
</dbReference>
<dbReference type="InterPro" id="IPR036388">
    <property type="entry name" value="WH-like_DNA-bd_sf"/>
</dbReference>
<dbReference type="SMART" id="SM00346">
    <property type="entry name" value="HTH_ICLR"/>
    <property type="match status" value="1"/>
</dbReference>
<dbReference type="Gene3D" id="3.30.450.40">
    <property type="match status" value="1"/>
</dbReference>
<dbReference type="SUPFAM" id="SSF55781">
    <property type="entry name" value="GAF domain-like"/>
    <property type="match status" value="1"/>
</dbReference>
<dbReference type="GO" id="GO:0003677">
    <property type="term" value="F:DNA binding"/>
    <property type="evidence" value="ECO:0007669"/>
    <property type="project" value="UniProtKB-KW"/>
</dbReference>
<evidence type="ECO:0000313" key="6">
    <source>
        <dbReference type="EMBL" id="MBR0671756.1"/>
    </source>
</evidence>
<evidence type="ECO:0000256" key="2">
    <source>
        <dbReference type="ARBA" id="ARBA00023125"/>
    </source>
</evidence>
<comment type="caution">
    <text evidence="6">The sequence shown here is derived from an EMBL/GenBank/DDBJ whole genome shotgun (WGS) entry which is preliminary data.</text>
</comment>
<dbReference type="SUPFAM" id="SSF46785">
    <property type="entry name" value="Winged helix' DNA-binding domain"/>
    <property type="match status" value="1"/>
</dbReference>
<dbReference type="GO" id="GO:0045892">
    <property type="term" value="P:negative regulation of DNA-templated transcription"/>
    <property type="evidence" value="ECO:0007669"/>
    <property type="project" value="TreeGrafter"/>
</dbReference>
<dbReference type="GO" id="GO:0003700">
    <property type="term" value="F:DNA-binding transcription factor activity"/>
    <property type="evidence" value="ECO:0007669"/>
    <property type="project" value="TreeGrafter"/>
</dbReference>
<organism evidence="6 7">
    <name type="scientific">Neoroseomonas soli</name>
    <dbReference type="NCBI Taxonomy" id="1081025"/>
    <lineage>
        <taxon>Bacteria</taxon>
        <taxon>Pseudomonadati</taxon>
        <taxon>Pseudomonadota</taxon>
        <taxon>Alphaproteobacteria</taxon>
        <taxon>Acetobacterales</taxon>
        <taxon>Acetobacteraceae</taxon>
        <taxon>Neoroseomonas</taxon>
    </lineage>
</organism>
<evidence type="ECO:0000313" key="7">
    <source>
        <dbReference type="Proteomes" id="UP001138751"/>
    </source>
</evidence>
<sequence length="256" mass="28075">MAGAQALRRALSLLRIIGDNPGRHLTLSDLISLSGMERTTVHRLLTSLTEESFLFRSADRRSYHLGVELLALGLRSLEDVSYVKHLQPVLKRIALECREATFLTIREGDYCYCVQREDPSPDFFKPLWTHVGQRILLSGSGAGLAMLAERTDADTAAYIKSRQADLRKSKISPAQLMRVVRSTRERGYSVLSDLNPAGSAVGVAFQVGAGIQAAISVGGFAGPPDDRRHAAWAKVIKRELAMAFQSRPPADAESET</sequence>
<name>A0A9X9WX77_9PROT</name>
<feature type="domain" description="IclR-ED" evidence="5">
    <location>
        <begin position="68"/>
        <end position="256"/>
    </location>
</feature>
<keyword evidence="7" id="KW-1185">Reference proteome</keyword>
<dbReference type="AlphaFoldDB" id="A0A9X9WX77"/>
<dbReference type="Proteomes" id="UP001138751">
    <property type="component" value="Unassembled WGS sequence"/>
</dbReference>
<dbReference type="InterPro" id="IPR036390">
    <property type="entry name" value="WH_DNA-bd_sf"/>
</dbReference>
<evidence type="ECO:0000256" key="1">
    <source>
        <dbReference type="ARBA" id="ARBA00023015"/>
    </source>
</evidence>
<accession>A0A9X9WX77</accession>
<proteinExistence type="predicted"/>
<dbReference type="InterPro" id="IPR005471">
    <property type="entry name" value="Tscrpt_reg_IclR_N"/>
</dbReference>
<reference evidence="6" key="2">
    <citation type="journal article" date="2021" name="Syst. Appl. Microbiol.">
        <title>Roseomonas hellenica sp. nov., isolated from roots of wild-growing Alkanna tinctoria.</title>
        <authorList>
            <person name="Rat A."/>
            <person name="Naranjo H.D."/>
            <person name="Lebbe L."/>
            <person name="Cnockaert M."/>
            <person name="Krigas N."/>
            <person name="Grigoriadou K."/>
            <person name="Maloupa E."/>
            <person name="Willems A."/>
        </authorList>
    </citation>
    <scope>NUCLEOTIDE SEQUENCE</scope>
    <source>
        <strain evidence="6">LMG 31231</strain>
    </source>
</reference>
<evidence type="ECO:0000256" key="3">
    <source>
        <dbReference type="ARBA" id="ARBA00023163"/>
    </source>
</evidence>